<evidence type="ECO:0000256" key="5">
    <source>
        <dbReference type="ARBA" id="ARBA00022729"/>
    </source>
</evidence>
<gene>
    <name evidence="11" type="ORF">AMSG_03632</name>
</gene>
<evidence type="ECO:0000313" key="12">
    <source>
        <dbReference type="Proteomes" id="UP000054408"/>
    </source>
</evidence>
<feature type="compositionally biased region" description="Low complexity" evidence="9">
    <location>
        <begin position="74"/>
        <end position="85"/>
    </location>
</feature>
<sequence>MRTTHLVTGCLVVLLLLAITSTTAFDLVGKAKKRPPSGKPSPPSPTSAPSPAKPKVQAKRAPRAAKAGQNARKSAPGTAGSSAAGKAGASSAELVVEVSYDGGKSWKPRQIISHGTRRAAGRVSKDVVELTDHDVIAFNALVKADARYLVRVGKAMVAIPACSLASSRFRERLAVHLDDDGDVVALSYILRNPVCEPGKVRLAKAISLKSEVVFDSGKLATHAAVPSVQELQAAAEAEASVDNRPWFLRYWYYILPVVLLLMLPGGS</sequence>
<evidence type="ECO:0000256" key="4">
    <source>
        <dbReference type="ARBA" id="ARBA00022692"/>
    </source>
</evidence>
<keyword evidence="6" id="KW-0256">Endoplasmic reticulum</keyword>
<dbReference type="PANTHER" id="PTHR21397:SF4">
    <property type="entry name" value="ER MEMBRANE PROTEIN COMPLEX SUBUNIT 10"/>
    <property type="match status" value="1"/>
</dbReference>
<evidence type="ECO:0000256" key="3">
    <source>
        <dbReference type="ARBA" id="ARBA00020105"/>
    </source>
</evidence>
<accession>A0A0L0D4G5</accession>
<dbReference type="EMBL" id="GL349445">
    <property type="protein sequence ID" value="KNC47204.1"/>
    <property type="molecule type" value="Genomic_DNA"/>
</dbReference>
<keyword evidence="7" id="KW-1133">Transmembrane helix</keyword>
<dbReference type="PANTHER" id="PTHR21397">
    <property type="entry name" value="CHROMATIN COMPLEXES SUBUNIT BAP18-RELATED"/>
    <property type="match status" value="1"/>
</dbReference>
<keyword evidence="12" id="KW-1185">Reference proteome</keyword>
<evidence type="ECO:0000256" key="10">
    <source>
        <dbReference type="SAM" id="SignalP"/>
    </source>
</evidence>
<evidence type="ECO:0000256" key="6">
    <source>
        <dbReference type="ARBA" id="ARBA00022824"/>
    </source>
</evidence>
<comment type="subcellular location">
    <subcellularLocation>
        <location evidence="1">Endoplasmic reticulum membrane</location>
        <topology evidence="1">Single-pass type I membrane protein</topology>
    </subcellularLocation>
</comment>
<dbReference type="GeneID" id="25563217"/>
<keyword evidence="4" id="KW-0812">Transmembrane</keyword>
<dbReference type="STRING" id="461836.A0A0L0D4G5"/>
<dbReference type="Pfam" id="PF21203">
    <property type="entry name" value="ECM10"/>
    <property type="match status" value="1"/>
</dbReference>
<dbReference type="GO" id="GO:0005789">
    <property type="term" value="C:endoplasmic reticulum membrane"/>
    <property type="evidence" value="ECO:0007669"/>
    <property type="project" value="UniProtKB-SubCell"/>
</dbReference>
<dbReference type="AlphaFoldDB" id="A0A0L0D4G5"/>
<dbReference type="eggNOG" id="KOG4827">
    <property type="taxonomic scope" value="Eukaryota"/>
</dbReference>
<feature type="chain" id="PRO_5005537189" description="ER membrane protein complex subunit 10" evidence="10">
    <location>
        <begin position="25"/>
        <end position="267"/>
    </location>
</feature>
<dbReference type="Proteomes" id="UP000054408">
    <property type="component" value="Unassembled WGS sequence"/>
</dbReference>
<keyword evidence="5 10" id="KW-0732">Signal</keyword>
<keyword evidence="8" id="KW-0472">Membrane</keyword>
<feature type="compositionally biased region" description="Pro residues" evidence="9">
    <location>
        <begin position="37"/>
        <end position="52"/>
    </location>
</feature>
<dbReference type="CDD" id="cd22209">
    <property type="entry name" value="EMC10"/>
    <property type="match status" value="1"/>
</dbReference>
<evidence type="ECO:0000256" key="7">
    <source>
        <dbReference type="ARBA" id="ARBA00022989"/>
    </source>
</evidence>
<evidence type="ECO:0000256" key="8">
    <source>
        <dbReference type="ARBA" id="ARBA00023136"/>
    </source>
</evidence>
<name>A0A0L0D4G5_THETB</name>
<reference evidence="11 12" key="1">
    <citation type="submission" date="2010-05" db="EMBL/GenBank/DDBJ databases">
        <title>The Genome Sequence of Thecamonas trahens ATCC 50062.</title>
        <authorList>
            <consortium name="The Broad Institute Genome Sequencing Platform"/>
            <person name="Russ C."/>
            <person name="Cuomo C."/>
            <person name="Shea T."/>
            <person name="Young S.K."/>
            <person name="Zeng Q."/>
            <person name="Koehrsen M."/>
            <person name="Haas B."/>
            <person name="Borodovsky M."/>
            <person name="Guigo R."/>
            <person name="Alvarado L."/>
            <person name="Berlin A."/>
            <person name="Bochicchio J."/>
            <person name="Borenstein D."/>
            <person name="Chapman S."/>
            <person name="Chen Z."/>
            <person name="Freedman E."/>
            <person name="Gellesch M."/>
            <person name="Goldberg J."/>
            <person name="Griggs A."/>
            <person name="Gujja S."/>
            <person name="Heilman E."/>
            <person name="Heiman D."/>
            <person name="Hepburn T."/>
            <person name="Howarth C."/>
            <person name="Jen D."/>
            <person name="Larson L."/>
            <person name="Mehta T."/>
            <person name="Park D."/>
            <person name="Pearson M."/>
            <person name="Roberts A."/>
            <person name="Saif S."/>
            <person name="Shenoy N."/>
            <person name="Sisk P."/>
            <person name="Stolte C."/>
            <person name="Sykes S."/>
            <person name="Thomson T."/>
            <person name="Walk T."/>
            <person name="White J."/>
            <person name="Yandava C."/>
            <person name="Burger G."/>
            <person name="Gray M.W."/>
            <person name="Holland P.W.H."/>
            <person name="King N."/>
            <person name="Lang F.B.F."/>
            <person name="Roger A.J."/>
            <person name="Ruiz-Trillo I."/>
            <person name="Lander E."/>
            <person name="Nusbaum C."/>
        </authorList>
    </citation>
    <scope>NUCLEOTIDE SEQUENCE [LARGE SCALE GENOMIC DNA]</scope>
    <source>
        <strain evidence="11 12">ATCC 50062</strain>
    </source>
</reference>
<evidence type="ECO:0000256" key="2">
    <source>
        <dbReference type="ARBA" id="ARBA00007695"/>
    </source>
</evidence>
<evidence type="ECO:0000256" key="1">
    <source>
        <dbReference type="ARBA" id="ARBA00004115"/>
    </source>
</evidence>
<protein>
    <recommendedName>
        <fullName evidence="3">ER membrane protein complex subunit 10</fullName>
    </recommendedName>
</protein>
<comment type="similarity">
    <text evidence="2">Belongs to the EMC10 family.</text>
</comment>
<evidence type="ECO:0000313" key="11">
    <source>
        <dbReference type="EMBL" id="KNC47204.1"/>
    </source>
</evidence>
<feature type="signal peptide" evidence="10">
    <location>
        <begin position="1"/>
        <end position="24"/>
    </location>
</feature>
<proteinExistence type="inferred from homology"/>
<organism evidence="11 12">
    <name type="scientific">Thecamonas trahens ATCC 50062</name>
    <dbReference type="NCBI Taxonomy" id="461836"/>
    <lineage>
        <taxon>Eukaryota</taxon>
        <taxon>Apusozoa</taxon>
        <taxon>Apusomonadida</taxon>
        <taxon>Apusomonadidae</taxon>
        <taxon>Thecamonas</taxon>
    </lineage>
</organism>
<feature type="region of interest" description="Disordered" evidence="9">
    <location>
        <begin position="30"/>
        <end position="85"/>
    </location>
</feature>
<dbReference type="RefSeq" id="XP_013759973.1">
    <property type="nucleotide sequence ID" value="XM_013904519.1"/>
</dbReference>
<evidence type="ECO:0000256" key="9">
    <source>
        <dbReference type="SAM" id="MobiDB-lite"/>
    </source>
</evidence>